<feature type="domain" description="DUF7869" evidence="2">
    <location>
        <begin position="542"/>
        <end position="688"/>
    </location>
</feature>
<organism evidence="3 4">
    <name type="scientific">Periplaneta americana</name>
    <name type="common">American cockroach</name>
    <name type="synonym">Blatta americana</name>
    <dbReference type="NCBI Taxonomy" id="6978"/>
    <lineage>
        <taxon>Eukaryota</taxon>
        <taxon>Metazoa</taxon>
        <taxon>Ecdysozoa</taxon>
        <taxon>Arthropoda</taxon>
        <taxon>Hexapoda</taxon>
        <taxon>Insecta</taxon>
        <taxon>Pterygota</taxon>
        <taxon>Neoptera</taxon>
        <taxon>Polyneoptera</taxon>
        <taxon>Dictyoptera</taxon>
        <taxon>Blattodea</taxon>
        <taxon>Blattoidea</taxon>
        <taxon>Blattidae</taxon>
        <taxon>Blattinae</taxon>
        <taxon>Periplaneta</taxon>
    </lineage>
</organism>
<evidence type="ECO:0000259" key="2">
    <source>
        <dbReference type="Pfam" id="PF25273"/>
    </source>
</evidence>
<gene>
    <name evidence="3" type="ORF">ANN_26660</name>
</gene>
<dbReference type="Proteomes" id="UP001148838">
    <property type="component" value="Unassembled WGS sequence"/>
</dbReference>
<accession>A0ABQ8RZD5</accession>
<proteinExistence type="predicted"/>
<evidence type="ECO:0000256" key="1">
    <source>
        <dbReference type="SAM" id="MobiDB-lite"/>
    </source>
</evidence>
<dbReference type="PANTHER" id="PTHR34415:SF1">
    <property type="entry name" value="INTEGRASE CATALYTIC DOMAIN-CONTAINING PROTEIN"/>
    <property type="match status" value="1"/>
</dbReference>
<dbReference type="InterPro" id="IPR057191">
    <property type="entry name" value="DUF7869"/>
</dbReference>
<evidence type="ECO:0000313" key="4">
    <source>
        <dbReference type="Proteomes" id="UP001148838"/>
    </source>
</evidence>
<sequence>MKCGIPLFSFKMVPYGERKECHNPSRDNKELEARIRGIITNAPRNFLQKTVDSITGHLRKLVEATDILRHHTCVDFGPAFIDIYDIVQRAATRGNPRQEESESDITSSDDVQPSTSRHDVYIPDEEREEKPHLISRWNSLIGIHDLYLTKQLTELLGSRLQEWKVLDKDANVSVFRNINKDLLPFFIVTDSGVCTCSDVNGLIKKTDSSAVAAVKSLSSEQILEDILFIDSNFEIVSKSIILLESSKLQLSEVLNIVDKVSQTVIQNNNSLISEKVKWCSLLQPVDPPIDYLYSRSALEPIAELFSCQFLELLDEGAALRSCVTSLSIMSSTEEDEFSLGGKRKANPQSYKRNVVKQARLKGEAYTNYSGKKIDAKTVGENCRMQCTQNIGDDDYVEIFKQIYTLKTKNEQDIFLQGLIDVQDIARNRLRQGEKKLDRTSFKYHVLLGTQPIQLKLKIKSPHINDAAKCCAIADLAVHNRKSKKFHAALREEFLDELKGLNNNVLSLSFDYMMNVSLPKVLVQDLFYLRQLTVNLFCVHDIKKNKAVFYLYHEEQAKKGPDEVYSYLLDYLQHYLPAHIEVVRLFSDNCVGQNKNHPLSRLLVALTDTKQLKIIQHFFPTRGHSYLPCDRDFNIVKRRLEKTDRIYTVHQLTELIIESSTTQKFTVREVDSYTILNFKDWWTKFYKRIAISLESSLNRRDERVHFGITSLHHFIYDSDTPGYIVAMAFINGLVKHTFNVGLQQHVELA</sequence>
<comment type="caution">
    <text evidence="3">The sequence shown here is derived from an EMBL/GenBank/DDBJ whole genome shotgun (WGS) entry which is preliminary data.</text>
</comment>
<feature type="region of interest" description="Disordered" evidence="1">
    <location>
        <begin position="92"/>
        <end position="120"/>
    </location>
</feature>
<dbReference type="Pfam" id="PF25273">
    <property type="entry name" value="DUF7869"/>
    <property type="match status" value="1"/>
</dbReference>
<name>A0ABQ8RZD5_PERAM</name>
<evidence type="ECO:0000313" key="3">
    <source>
        <dbReference type="EMBL" id="KAJ4426861.1"/>
    </source>
</evidence>
<protein>
    <recommendedName>
        <fullName evidence="2">DUF7869 domain-containing protein</fullName>
    </recommendedName>
</protein>
<keyword evidence="4" id="KW-1185">Reference proteome</keyword>
<dbReference type="EMBL" id="JAJSOF020000039">
    <property type="protein sequence ID" value="KAJ4426861.1"/>
    <property type="molecule type" value="Genomic_DNA"/>
</dbReference>
<reference evidence="3 4" key="1">
    <citation type="journal article" date="2022" name="Allergy">
        <title>Genome assembly and annotation of Periplaneta americana reveal a comprehensive cockroach allergen profile.</title>
        <authorList>
            <person name="Wang L."/>
            <person name="Xiong Q."/>
            <person name="Saelim N."/>
            <person name="Wang L."/>
            <person name="Nong W."/>
            <person name="Wan A.T."/>
            <person name="Shi M."/>
            <person name="Liu X."/>
            <person name="Cao Q."/>
            <person name="Hui J.H.L."/>
            <person name="Sookrung N."/>
            <person name="Leung T.F."/>
            <person name="Tungtrongchitr A."/>
            <person name="Tsui S.K.W."/>
        </authorList>
    </citation>
    <scope>NUCLEOTIDE SEQUENCE [LARGE SCALE GENOMIC DNA]</scope>
    <source>
        <strain evidence="3">PWHHKU_190912</strain>
    </source>
</reference>
<dbReference type="PANTHER" id="PTHR34415">
    <property type="entry name" value="INTEGRASE CATALYTIC DOMAIN-CONTAINING PROTEIN"/>
    <property type="match status" value="1"/>
</dbReference>